<feature type="transmembrane region" description="Helical" evidence="3">
    <location>
        <begin position="135"/>
        <end position="155"/>
    </location>
</feature>
<dbReference type="InterPro" id="IPR048254">
    <property type="entry name" value="CDP_ALCOHOL_P_TRANSF_CS"/>
</dbReference>
<dbReference type="InterPro" id="IPR043130">
    <property type="entry name" value="CDP-OH_PTrfase_TM_dom"/>
</dbReference>
<dbReference type="GO" id="GO:0008654">
    <property type="term" value="P:phospholipid biosynthetic process"/>
    <property type="evidence" value="ECO:0007669"/>
    <property type="project" value="InterPro"/>
</dbReference>
<dbReference type="PROSITE" id="PS00379">
    <property type="entry name" value="CDP_ALCOHOL_P_TRANSF"/>
    <property type="match status" value="1"/>
</dbReference>
<comment type="similarity">
    <text evidence="2">Belongs to the CDP-alcohol phosphatidyltransferase class-I family.</text>
</comment>
<protein>
    <submittedName>
        <fullName evidence="4">Membrane protein</fullName>
    </submittedName>
</protein>
<keyword evidence="3" id="KW-1133">Transmembrane helix</keyword>
<dbReference type="Pfam" id="PF01066">
    <property type="entry name" value="CDP-OH_P_transf"/>
    <property type="match status" value="1"/>
</dbReference>
<feature type="transmembrane region" description="Helical" evidence="3">
    <location>
        <begin position="41"/>
        <end position="58"/>
    </location>
</feature>
<keyword evidence="3" id="KW-0472">Membrane</keyword>
<evidence type="ECO:0000313" key="4">
    <source>
        <dbReference type="EMBL" id="GIM66314.1"/>
    </source>
</evidence>
<keyword evidence="5" id="KW-1185">Reference proteome</keyword>
<organism evidence="4 5">
    <name type="scientific">Actinoplanes auranticolor</name>
    <dbReference type="NCBI Taxonomy" id="47988"/>
    <lineage>
        <taxon>Bacteria</taxon>
        <taxon>Bacillati</taxon>
        <taxon>Actinomycetota</taxon>
        <taxon>Actinomycetes</taxon>
        <taxon>Micromonosporales</taxon>
        <taxon>Micromonosporaceae</taxon>
        <taxon>Actinoplanes</taxon>
    </lineage>
</organism>
<keyword evidence="3" id="KW-0812">Transmembrane</keyword>
<dbReference type="Proteomes" id="UP000681340">
    <property type="component" value="Unassembled WGS sequence"/>
</dbReference>
<dbReference type="GO" id="GO:0016020">
    <property type="term" value="C:membrane"/>
    <property type="evidence" value="ECO:0007669"/>
    <property type="project" value="InterPro"/>
</dbReference>
<name>A0A919VK78_9ACTN</name>
<keyword evidence="1 2" id="KW-0808">Transferase</keyword>
<dbReference type="Gene3D" id="1.20.120.1760">
    <property type="match status" value="1"/>
</dbReference>
<dbReference type="GO" id="GO:0016780">
    <property type="term" value="F:phosphotransferase activity, for other substituted phosphate groups"/>
    <property type="evidence" value="ECO:0007669"/>
    <property type="project" value="InterPro"/>
</dbReference>
<evidence type="ECO:0000256" key="3">
    <source>
        <dbReference type="SAM" id="Phobius"/>
    </source>
</evidence>
<dbReference type="AlphaFoldDB" id="A0A919VK78"/>
<evidence type="ECO:0000313" key="5">
    <source>
        <dbReference type="Proteomes" id="UP000681340"/>
    </source>
</evidence>
<feature type="transmembrane region" description="Helical" evidence="3">
    <location>
        <begin position="188"/>
        <end position="207"/>
    </location>
</feature>
<dbReference type="InterPro" id="IPR000462">
    <property type="entry name" value="CDP-OH_P_trans"/>
</dbReference>
<dbReference type="RefSeq" id="WP_246595053.1">
    <property type="nucleotide sequence ID" value="NZ_BAABEA010000009.1"/>
</dbReference>
<comment type="caution">
    <text evidence="4">The sequence shown here is derived from an EMBL/GenBank/DDBJ whole genome shotgun (WGS) entry which is preliminary data.</text>
</comment>
<feature type="transmembrane region" description="Helical" evidence="3">
    <location>
        <begin position="213"/>
        <end position="233"/>
    </location>
</feature>
<sequence length="239" mass="25031">MTLLARREMTMQLHPATLGATAQAGLIMSLAATVGLGPIGWAAGIGFGVLAWPVLFHGMRRSGARSWGPADTVTLVRLALTGGVATLVAEQLSGHAVLPVLVGLAAVAAALDAVDGQVARRTRTTSAFGARFDMEADSVFVLILSLFVASSLGWWVAAIGLFRYAFVAASWAWPWLCGSLPPRMIRKVVAALQGAVLVVASAGLLPLGPAQLFVALALGCLTWSFGSDIAWLWSRRRLA</sequence>
<dbReference type="EMBL" id="BOQL01000018">
    <property type="protein sequence ID" value="GIM66314.1"/>
    <property type="molecule type" value="Genomic_DNA"/>
</dbReference>
<reference evidence="4" key="1">
    <citation type="submission" date="2021-03" db="EMBL/GenBank/DDBJ databases">
        <title>Whole genome shotgun sequence of Actinoplanes auranticolor NBRC 12245.</title>
        <authorList>
            <person name="Komaki H."/>
            <person name="Tamura T."/>
        </authorList>
    </citation>
    <scope>NUCLEOTIDE SEQUENCE</scope>
    <source>
        <strain evidence="4">NBRC 12245</strain>
    </source>
</reference>
<proteinExistence type="inferred from homology"/>
<accession>A0A919VK78</accession>
<gene>
    <name evidence="4" type="ORF">Aau02nite_22580</name>
</gene>
<evidence type="ECO:0000256" key="1">
    <source>
        <dbReference type="ARBA" id="ARBA00022679"/>
    </source>
</evidence>
<evidence type="ECO:0000256" key="2">
    <source>
        <dbReference type="RuleBase" id="RU003750"/>
    </source>
</evidence>
<feature type="transmembrane region" description="Helical" evidence="3">
    <location>
        <begin position="95"/>
        <end position="114"/>
    </location>
</feature>